<dbReference type="FunFam" id="3.40.50.300:FF:001052">
    <property type="entry name" value="Probable transmembrane GTPase FZO-like, chloroplastic"/>
    <property type="match status" value="1"/>
</dbReference>
<dbReference type="PANTHER" id="PTHR43681">
    <property type="entry name" value="TRANSMEMBRANE GTPASE FZO"/>
    <property type="match status" value="1"/>
</dbReference>
<dbReference type="Proteomes" id="UP001454036">
    <property type="component" value="Unassembled WGS sequence"/>
</dbReference>
<dbReference type="InterPro" id="IPR013785">
    <property type="entry name" value="Aldolase_TIM"/>
</dbReference>
<dbReference type="Gene3D" id="3.20.20.70">
    <property type="entry name" value="Aldolase class I"/>
    <property type="match status" value="1"/>
</dbReference>
<dbReference type="GO" id="GO:0010027">
    <property type="term" value="P:thylakoid membrane organization"/>
    <property type="evidence" value="ECO:0007669"/>
    <property type="project" value="TreeGrafter"/>
</dbReference>
<dbReference type="NCBIfam" id="TIGR00231">
    <property type="entry name" value="small_GTP"/>
    <property type="match status" value="1"/>
</dbReference>
<sequence>MLSFTSPPHLHHSLHLPPPLFFTKPTCPSTTQPHHHHHRHLIRLRRHSTIPNSINPFQQQPPRTLFPGGYKRPEIKVPNIILQLTSQEVLNDESVVGFVDKAVSEHVGIVVVNGEGGSGGKLYEAARFLNSVIKDRAFLMIDERVDIAAAVNASGVLLSDQGLPTIVARNTMSDSRSESVVLPIIARYVETSNAALEAADAEGADFLILRLNGDVLPEDLIRMSLNHIKIPIFLSVDTFGDGNHFDAAVDLLKLGVSGLVLSLKDLKLFSEEKMKKLLYSVNVENMKKEEPTQISETFKMSSVMNGSVRDNTVAGFVKLEKREQELIETERSLLLGVIDVIRRAAPLMEEVALLTDAVSQLDDPFLLVIVGEFNSGKSTVINALLGKRFVKDGVVPTTNEITFLRYSKVDSYDPQHCERHPDGQYSCYLPAPILKEMIIVDTPGTNVILQRQQRLTEEFVPRADLILFVVSADRPLTESEVNFLRYIQQWKKRVIFVLNKSDLYRSSDELEEAIIFIKNNVKKLLNIEDVLLFPVSARSALEKKLLASSGVLGDSDRQPASSQWSANSFNKLENYLYSFLDGSTTTGIERMKLKLFTPVGIAEQLISSCQKTKREECQQSKEDVVLVNDIINSVEEYAKTIDRDSISWKRRSLSLIDNVQSRVLKIAESTLQLSNLDLVSKYIFKGEKSTPMPVTASIQNDIIDPAVSEAEKLITEYTRWLQSTNAEKGSFYRESLEKRWPSFVDHLNQNELATSGFLLRKHETSIKVIRNFNAAAVAKQFEKEIRETFLVTFGGLAAAGLSASLLTSVLPTTLEDLLALGLCSAGGLVAISNFPARRQRAIDKVKKTAGVLAHELEEAMQNDLLESASSLENYVKLIGKPYQEAAQDRLDKVLGTLNELSVVEKDLKTLQTEIQNLHISQ</sequence>
<protein>
    <submittedName>
        <fullName evidence="2">G-protein</fullName>
    </submittedName>
</protein>
<dbReference type="SUPFAM" id="SSF52540">
    <property type="entry name" value="P-loop containing nucleoside triphosphate hydrolases"/>
    <property type="match status" value="1"/>
</dbReference>
<dbReference type="InterPro" id="IPR051943">
    <property type="entry name" value="TRAFAC_Dynamin-like_GTPase"/>
</dbReference>
<evidence type="ECO:0000313" key="3">
    <source>
        <dbReference type="Proteomes" id="UP001454036"/>
    </source>
</evidence>
<gene>
    <name evidence="2" type="ORF">LIER_12583</name>
</gene>
<dbReference type="InterPro" id="IPR005225">
    <property type="entry name" value="Small_GTP-bd"/>
</dbReference>
<dbReference type="InterPro" id="IPR027417">
    <property type="entry name" value="P-loop_NTPase"/>
</dbReference>
<dbReference type="Gene3D" id="3.40.50.300">
    <property type="entry name" value="P-loop containing nucleotide triphosphate hydrolases"/>
    <property type="match status" value="1"/>
</dbReference>
<dbReference type="EMBL" id="BAABME010002446">
    <property type="protein sequence ID" value="GAA0154668.1"/>
    <property type="molecule type" value="Genomic_DNA"/>
</dbReference>
<evidence type="ECO:0000259" key="1">
    <source>
        <dbReference type="Pfam" id="PF01926"/>
    </source>
</evidence>
<dbReference type="SUPFAM" id="SSF51391">
    <property type="entry name" value="Thiamin phosphate synthase"/>
    <property type="match status" value="1"/>
</dbReference>
<dbReference type="GO" id="GO:0005525">
    <property type="term" value="F:GTP binding"/>
    <property type="evidence" value="ECO:0007669"/>
    <property type="project" value="InterPro"/>
</dbReference>
<dbReference type="AlphaFoldDB" id="A0AAV3PWR6"/>
<evidence type="ECO:0000313" key="2">
    <source>
        <dbReference type="EMBL" id="GAA0154668.1"/>
    </source>
</evidence>
<reference evidence="2 3" key="1">
    <citation type="submission" date="2024-01" db="EMBL/GenBank/DDBJ databases">
        <title>The complete chloroplast genome sequence of Lithospermum erythrorhizon: insights into the phylogenetic relationship among Boraginaceae species and the maternal lineages of purple gromwells.</title>
        <authorList>
            <person name="Okada T."/>
            <person name="Watanabe K."/>
        </authorList>
    </citation>
    <scope>NUCLEOTIDE SEQUENCE [LARGE SCALE GENOMIC DNA]</scope>
</reference>
<dbReference type="PANTHER" id="PTHR43681:SF1">
    <property type="entry name" value="SARCALUMENIN"/>
    <property type="match status" value="1"/>
</dbReference>
<accession>A0AAV3PWR6</accession>
<dbReference type="Pfam" id="PF01926">
    <property type="entry name" value="MMR_HSR1"/>
    <property type="match status" value="1"/>
</dbReference>
<dbReference type="GO" id="GO:0031969">
    <property type="term" value="C:chloroplast membrane"/>
    <property type="evidence" value="ECO:0007669"/>
    <property type="project" value="TreeGrafter"/>
</dbReference>
<organism evidence="2 3">
    <name type="scientific">Lithospermum erythrorhizon</name>
    <name type="common">Purple gromwell</name>
    <name type="synonym">Lithospermum officinale var. erythrorhizon</name>
    <dbReference type="NCBI Taxonomy" id="34254"/>
    <lineage>
        <taxon>Eukaryota</taxon>
        <taxon>Viridiplantae</taxon>
        <taxon>Streptophyta</taxon>
        <taxon>Embryophyta</taxon>
        <taxon>Tracheophyta</taxon>
        <taxon>Spermatophyta</taxon>
        <taxon>Magnoliopsida</taxon>
        <taxon>eudicotyledons</taxon>
        <taxon>Gunneridae</taxon>
        <taxon>Pentapetalae</taxon>
        <taxon>asterids</taxon>
        <taxon>lamiids</taxon>
        <taxon>Boraginales</taxon>
        <taxon>Boraginaceae</taxon>
        <taxon>Boraginoideae</taxon>
        <taxon>Lithospermeae</taxon>
        <taxon>Lithospermum</taxon>
    </lineage>
</organism>
<keyword evidence="3" id="KW-1185">Reference proteome</keyword>
<dbReference type="CDD" id="cd09912">
    <property type="entry name" value="DLP_2"/>
    <property type="match status" value="1"/>
</dbReference>
<dbReference type="InterPro" id="IPR006073">
    <property type="entry name" value="GTP-bd"/>
</dbReference>
<feature type="domain" description="G" evidence="1">
    <location>
        <begin position="368"/>
        <end position="500"/>
    </location>
</feature>
<name>A0AAV3PWR6_LITER</name>
<proteinExistence type="predicted"/>
<comment type="caution">
    <text evidence="2">The sequence shown here is derived from an EMBL/GenBank/DDBJ whole genome shotgun (WGS) entry which is preliminary data.</text>
</comment>
<dbReference type="InterPro" id="IPR036206">
    <property type="entry name" value="ThiamineP_synth_sf"/>
</dbReference>